<protein>
    <submittedName>
        <fullName evidence="1">Thioredoxin family protein</fullName>
    </submittedName>
</protein>
<dbReference type="AlphaFoldDB" id="A0A0A2BYS6"/>
<dbReference type="EMBL" id="JNAX01000015">
    <property type="protein sequence ID" value="KGG19228.1"/>
    <property type="molecule type" value="Genomic_DNA"/>
</dbReference>
<reference evidence="2" key="1">
    <citation type="journal article" date="2014" name="Sci. Data">
        <title>Genomes of diverse isolates of the marine cyanobacterium Prochlorococcus.</title>
        <authorList>
            <person name="Biller S."/>
            <person name="Berube P."/>
            <person name="Thompson J."/>
            <person name="Kelly L."/>
            <person name="Roggensack S."/>
            <person name="Awad L."/>
            <person name="Roache-Johnson K."/>
            <person name="Ding H."/>
            <person name="Giovannoni S.J."/>
            <person name="Moore L.R."/>
            <person name="Chisholm S.W."/>
        </authorList>
    </citation>
    <scope>NUCLEOTIDE SEQUENCE [LARGE SCALE GENOMIC DNA]</scope>
    <source>
        <strain evidence="2">PAC1</strain>
    </source>
</reference>
<evidence type="ECO:0000313" key="1">
    <source>
        <dbReference type="EMBL" id="KGG19228.1"/>
    </source>
</evidence>
<accession>A0A0A2BYS6</accession>
<dbReference type="Proteomes" id="UP000030392">
    <property type="component" value="Unassembled WGS sequence"/>
</dbReference>
<sequence length="50" mass="5968">MKYTNEVPVIVLDSTRLLKKIELPRVSPRLKEDMLLSWIQKNLNILYKKV</sequence>
<organism evidence="1 2">
    <name type="scientific">Prochlorococcus marinus str. PAC1</name>
    <dbReference type="NCBI Taxonomy" id="59924"/>
    <lineage>
        <taxon>Bacteria</taxon>
        <taxon>Bacillati</taxon>
        <taxon>Cyanobacteriota</taxon>
        <taxon>Cyanophyceae</taxon>
        <taxon>Synechococcales</taxon>
        <taxon>Prochlorococcaceae</taxon>
        <taxon>Prochlorococcus</taxon>
    </lineage>
</organism>
<name>A0A0A2BYS6_PROMR</name>
<proteinExistence type="predicted"/>
<gene>
    <name evidence="1" type="ORF">EV03_1607</name>
</gene>
<comment type="caution">
    <text evidence="1">The sequence shown here is derived from an EMBL/GenBank/DDBJ whole genome shotgun (WGS) entry which is preliminary data.</text>
</comment>
<evidence type="ECO:0000313" key="2">
    <source>
        <dbReference type="Proteomes" id="UP000030392"/>
    </source>
</evidence>